<dbReference type="SMART" id="SM00342">
    <property type="entry name" value="HTH_ARAC"/>
    <property type="match status" value="1"/>
</dbReference>
<evidence type="ECO:0000256" key="3">
    <source>
        <dbReference type="ARBA" id="ARBA00023159"/>
    </source>
</evidence>
<dbReference type="GO" id="GO:0003700">
    <property type="term" value="F:DNA-binding transcription factor activity"/>
    <property type="evidence" value="ECO:0007669"/>
    <property type="project" value="InterPro"/>
</dbReference>
<keyword evidence="7" id="KW-1185">Reference proteome</keyword>
<evidence type="ECO:0000256" key="2">
    <source>
        <dbReference type="ARBA" id="ARBA00023125"/>
    </source>
</evidence>
<organism evidence="6 7">
    <name type="scientific">Rugosimonospora africana</name>
    <dbReference type="NCBI Taxonomy" id="556532"/>
    <lineage>
        <taxon>Bacteria</taxon>
        <taxon>Bacillati</taxon>
        <taxon>Actinomycetota</taxon>
        <taxon>Actinomycetes</taxon>
        <taxon>Micromonosporales</taxon>
        <taxon>Micromonosporaceae</taxon>
        <taxon>Rugosimonospora</taxon>
    </lineage>
</organism>
<evidence type="ECO:0000256" key="1">
    <source>
        <dbReference type="ARBA" id="ARBA00023015"/>
    </source>
</evidence>
<dbReference type="InterPro" id="IPR003313">
    <property type="entry name" value="AraC-bd"/>
</dbReference>
<dbReference type="AlphaFoldDB" id="A0A8J3QS91"/>
<keyword evidence="1" id="KW-0805">Transcription regulation</keyword>
<feature type="domain" description="HTH araC/xylS-type" evidence="5">
    <location>
        <begin position="196"/>
        <end position="294"/>
    </location>
</feature>
<evidence type="ECO:0000259" key="5">
    <source>
        <dbReference type="PROSITE" id="PS01124"/>
    </source>
</evidence>
<dbReference type="EMBL" id="BONZ01000030">
    <property type="protein sequence ID" value="GIH14977.1"/>
    <property type="molecule type" value="Genomic_DNA"/>
</dbReference>
<dbReference type="SUPFAM" id="SSF46689">
    <property type="entry name" value="Homeodomain-like"/>
    <property type="match status" value="2"/>
</dbReference>
<sequence length="294" mass="32645">MYVLAVAARNTSASPRTTVHHGHIETRARITVSDAPLTRLGQLVLAGEVVDDEPLMPTGLRVMPEYVLSIVLDGQGRYRDANRRDEPLTPGAHTLVGPGHPHWYGTTPGERWTELFVVFTGPLFDTLAETGVLAGAGPRYPRPIPSIDALRIVLRATPHSRQAAEHQLLALADWLLDVTDAGQSSPRSRALDPAIARAADRLADNLAAPMDMRQTAADSGLSYDTFRRRFTDQIGQSPLAYRNARRLQTAATLLRLTDMTLREIARTLGFTDEFHLSRRFRAHFGMPPREYRRS</sequence>
<dbReference type="InterPro" id="IPR018062">
    <property type="entry name" value="HTH_AraC-typ_CS"/>
</dbReference>
<dbReference type="GO" id="GO:0043565">
    <property type="term" value="F:sequence-specific DNA binding"/>
    <property type="evidence" value="ECO:0007669"/>
    <property type="project" value="InterPro"/>
</dbReference>
<dbReference type="SUPFAM" id="SSF51215">
    <property type="entry name" value="Regulatory protein AraC"/>
    <property type="match status" value="1"/>
</dbReference>
<name>A0A8J3QS91_9ACTN</name>
<dbReference type="InterPro" id="IPR037923">
    <property type="entry name" value="HTH-like"/>
</dbReference>
<dbReference type="InterPro" id="IPR050204">
    <property type="entry name" value="AraC_XylS_family_regulators"/>
</dbReference>
<keyword evidence="2" id="KW-0238">DNA-binding</keyword>
<dbReference type="InterPro" id="IPR018060">
    <property type="entry name" value="HTH_AraC"/>
</dbReference>
<dbReference type="PROSITE" id="PS00041">
    <property type="entry name" value="HTH_ARAC_FAMILY_1"/>
    <property type="match status" value="1"/>
</dbReference>
<proteinExistence type="predicted"/>
<keyword evidence="4" id="KW-0804">Transcription</keyword>
<gene>
    <name evidence="6" type="ORF">Raf01_31490</name>
</gene>
<dbReference type="Pfam" id="PF12833">
    <property type="entry name" value="HTH_18"/>
    <property type="match status" value="1"/>
</dbReference>
<dbReference type="Gene3D" id="2.60.120.280">
    <property type="entry name" value="Regulatory protein AraC"/>
    <property type="match status" value="1"/>
</dbReference>
<dbReference type="InterPro" id="IPR009057">
    <property type="entry name" value="Homeodomain-like_sf"/>
</dbReference>
<dbReference type="Proteomes" id="UP000642748">
    <property type="component" value="Unassembled WGS sequence"/>
</dbReference>
<evidence type="ECO:0000313" key="6">
    <source>
        <dbReference type="EMBL" id="GIH14977.1"/>
    </source>
</evidence>
<protein>
    <recommendedName>
        <fullName evidence="5">HTH araC/xylS-type domain-containing protein</fullName>
    </recommendedName>
</protein>
<dbReference type="Pfam" id="PF02311">
    <property type="entry name" value="AraC_binding"/>
    <property type="match status" value="1"/>
</dbReference>
<dbReference type="PANTHER" id="PTHR46796">
    <property type="entry name" value="HTH-TYPE TRANSCRIPTIONAL ACTIVATOR RHAS-RELATED"/>
    <property type="match status" value="1"/>
</dbReference>
<accession>A0A8J3QS91</accession>
<evidence type="ECO:0000256" key="4">
    <source>
        <dbReference type="ARBA" id="ARBA00023163"/>
    </source>
</evidence>
<keyword evidence="3" id="KW-0010">Activator</keyword>
<reference evidence="6" key="1">
    <citation type="submission" date="2021-01" db="EMBL/GenBank/DDBJ databases">
        <title>Whole genome shotgun sequence of Rugosimonospora africana NBRC 104875.</title>
        <authorList>
            <person name="Komaki H."/>
            <person name="Tamura T."/>
        </authorList>
    </citation>
    <scope>NUCLEOTIDE SEQUENCE</scope>
    <source>
        <strain evidence="6">NBRC 104875</strain>
    </source>
</reference>
<dbReference type="PROSITE" id="PS01124">
    <property type="entry name" value="HTH_ARAC_FAMILY_2"/>
    <property type="match status" value="1"/>
</dbReference>
<comment type="caution">
    <text evidence="6">The sequence shown here is derived from an EMBL/GenBank/DDBJ whole genome shotgun (WGS) entry which is preliminary data.</text>
</comment>
<evidence type="ECO:0000313" key="7">
    <source>
        <dbReference type="Proteomes" id="UP000642748"/>
    </source>
</evidence>
<dbReference type="Gene3D" id="1.10.10.60">
    <property type="entry name" value="Homeodomain-like"/>
    <property type="match status" value="2"/>
</dbReference>